<protein>
    <recommendedName>
        <fullName evidence="1">Reverse transcriptase domain-containing protein</fullName>
    </recommendedName>
</protein>
<dbReference type="PANTHER" id="PTHR24559:SF427">
    <property type="entry name" value="RNA-DIRECTED DNA POLYMERASE"/>
    <property type="match status" value="1"/>
</dbReference>
<accession>A0AA38T951</accession>
<dbReference type="CDD" id="cd01647">
    <property type="entry name" value="RT_LTR"/>
    <property type="match status" value="1"/>
</dbReference>
<dbReference type="Pfam" id="PF00078">
    <property type="entry name" value="RVT_1"/>
    <property type="match status" value="1"/>
</dbReference>
<sequence>MQELLRMCIDYRELTKLTVGNRYPVSRIDDLFDQLQGAMWFSKIDLRSGYHQLKVREKDAHKMAFRTRYGHFEFIVMPFGLTNAPATFVDLGGANRAVTRRIGDFTQGTIVWGEEKTAAIETLRRGLGEAPVLTSPETVEDMAVCGGTSYHPCTNKGQGDSVILVRVEGMITSVLETESSYVCRCVHVVKSVVNRGKRLGEAVTELRKCLTDESAHVPLDDIKVDERLSYVERPIAVLERNTKTLRNKEVGLVKVQWEHRKGAKWVWEPGVEMRRNYPELFRE</sequence>
<dbReference type="AlphaFoldDB" id="A0AA38T951"/>
<dbReference type="InterPro" id="IPR043502">
    <property type="entry name" value="DNA/RNA_pol_sf"/>
</dbReference>
<reference evidence="2" key="1">
    <citation type="submission" date="2023-03" db="EMBL/GenBank/DDBJ databases">
        <title>Chromosome-scale reference genome and RAD-based genetic map of yellow starthistle (Centaurea solstitialis) reveal putative structural variation and QTLs associated with invader traits.</title>
        <authorList>
            <person name="Reatini B."/>
            <person name="Cang F.A."/>
            <person name="Jiang Q."/>
            <person name="Mckibben M.T.W."/>
            <person name="Barker M.S."/>
            <person name="Rieseberg L.H."/>
            <person name="Dlugosch K.M."/>
        </authorList>
    </citation>
    <scope>NUCLEOTIDE SEQUENCE</scope>
    <source>
        <strain evidence="2">CAN-66</strain>
        <tissue evidence="2">Leaf</tissue>
    </source>
</reference>
<dbReference type="InterPro" id="IPR000477">
    <property type="entry name" value="RT_dom"/>
</dbReference>
<dbReference type="InterPro" id="IPR043128">
    <property type="entry name" value="Rev_trsase/Diguanyl_cyclase"/>
</dbReference>
<name>A0AA38T951_9ASTR</name>
<evidence type="ECO:0000313" key="2">
    <source>
        <dbReference type="EMBL" id="KAJ9552663.1"/>
    </source>
</evidence>
<keyword evidence="3" id="KW-1185">Reference proteome</keyword>
<evidence type="ECO:0000313" key="3">
    <source>
        <dbReference type="Proteomes" id="UP001172457"/>
    </source>
</evidence>
<evidence type="ECO:0000259" key="1">
    <source>
        <dbReference type="Pfam" id="PF00078"/>
    </source>
</evidence>
<organism evidence="2 3">
    <name type="scientific">Centaurea solstitialis</name>
    <name type="common">yellow star-thistle</name>
    <dbReference type="NCBI Taxonomy" id="347529"/>
    <lineage>
        <taxon>Eukaryota</taxon>
        <taxon>Viridiplantae</taxon>
        <taxon>Streptophyta</taxon>
        <taxon>Embryophyta</taxon>
        <taxon>Tracheophyta</taxon>
        <taxon>Spermatophyta</taxon>
        <taxon>Magnoliopsida</taxon>
        <taxon>eudicotyledons</taxon>
        <taxon>Gunneridae</taxon>
        <taxon>Pentapetalae</taxon>
        <taxon>asterids</taxon>
        <taxon>campanulids</taxon>
        <taxon>Asterales</taxon>
        <taxon>Asteraceae</taxon>
        <taxon>Carduoideae</taxon>
        <taxon>Cardueae</taxon>
        <taxon>Centaureinae</taxon>
        <taxon>Centaurea</taxon>
    </lineage>
</organism>
<comment type="caution">
    <text evidence="2">The sequence shown here is derived from an EMBL/GenBank/DDBJ whole genome shotgun (WGS) entry which is preliminary data.</text>
</comment>
<dbReference type="SUPFAM" id="SSF56672">
    <property type="entry name" value="DNA/RNA polymerases"/>
    <property type="match status" value="1"/>
</dbReference>
<dbReference type="EMBL" id="JARYMX010000004">
    <property type="protein sequence ID" value="KAJ9552663.1"/>
    <property type="molecule type" value="Genomic_DNA"/>
</dbReference>
<dbReference type="InterPro" id="IPR053134">
    <property type="entry name" value="RNA-dir_DNA_polymerase"/>
</dbReference>
<dbReference type="Gene3D" id="3.10.10.10">
    <property type="entry name" value="HIV Type 1 Reverse Transcriptase, subunit A, domain 1"/>
    <property type="match status" value="1"/>
</dbReference>
<dbReference type="Proteomes" id="UP001172457">
    <property type="component" value="Chromosome 4"/>
</dbReference>
<dbReference type="Gene3D" id="3.30.70.270">
    <property type="match status" value="1"/>
</dbReference>
<dbReference type="PANTHER" id="PTHR24559">
    <property type="entry name" value="TRANSPOSON TY3-I GAG-POL POLYPROTEIN"/>
    <property type="match status" value="1"/>
</dbReference>
<proteinExistence type="predicted"/>
<feature type="domain" description="Reverse transcriptase" evidence="1">
    <location>
        <begin position="5"/>
        <end position="88"/>
    </location>
</feature>
<gene>
    <name evidence="2" type="ORF">OSB04_016708</name>
</gene>